<sequence length="659" mass="68863">MEPNHHRADQAEPSSDPASLQAYHHQVELSVPQHLIFDQASNARCAEVPLDRQCGDADLGEGEEEEEEEYPYAEGVPSPMSVLASAVSAPRSAEAKIQYDTHDHTLAAPSSSKMKKRVWVLPRALLPTLSPPLPLREERPACSLQDCSDGGGGSGSTRSSTQSTSAGAGAVSRAQPPTPFSSPIPPSLGGRGSAGAAAGVSETYQLPARVVRLPHPRQGEPTLYLIHANPAKEPFDTANAAGAAASSSSLLFEIQAQAPPNDFAQSWFVKEEVVPSKPNNGELLLVTPVDLTYFALSELLGDAAVYERLSHVFMSAGDLYQRGAGQLSSSLHPPSGSPQALKGAHAGETEASGAYVSVFGGIGGDSSVGREDRSSSSSTPYSFGLFELHAGDADDQHNASHQRTGSPLSSARGVQAQAQASSFSASAASDRGWSGWAHAAAHYPLTFNHCFEALKSDAVLRRFCEVREVNGDGVDVGSGTSMVYYRPAETVAVAWLKRKVELLRASAVLREMLQLSEMNATDSSPAPSSSATSPSTQQASAASAAAPSKAATEVPLSIAYEMVAEYVPERLHGPLAVACGLPDPSLPSTSSVAPSGGVKRAREGDVPGGVTLPVKKVAVDPSPPAGLKSASVRRLEKAGRPKGTPTLLSMFAKKRKDGE</sequence>
<dbReference type="AlphaFoldDB" id="A0A0N0P2Q4"/>
<dbReference type="EMBL" id="LJSK01000547">
    <property type="protein sequence ID" value="KPI82777.1"/>
    <property type="molecule type" value="Genomic_DNA"/>
</dbReference>
<reference evidence="3 4" key="1">
    <citation type="journal article" date="2015" name="PLoS Pathog.">
        <title>Leptomonas seymouri: Adaptations to the Dixenous Life Cycle Analyzed by Genome Sequencing, Transcriptome Profiling and Co-infection with Leishmania donovani.</title>
        <authorList>
            <person name="Kraeva N."/>
            <person name="Butenko A."/>
            <person name="Hlavacova J."/>
            <person name="Kostygov A."/>
            <person name="Myskova J."/>
            <person name="Grybchuk D."/>
            <person name="Lestinova T."/>
            <person name="Votypka J."/>
            <person name="Volf P."/>
            <person name="Opperdoes F."/>
            <person name="Flegontov P."/>
            <person name="Lukes J."/>
            <person name="Yurchenko V."/>
        </authorList>
    </citation>
    <scope>NUCLEOTIDE SEQUENCE [LARGE SCALE GENOMIC DNA]</scope>
    <source>
        <strain evidence="3 4">ATCC 30220</strain>
    </source>
</reference>
<accession>A0A0N0P2Q4</accession>
<gene>
    <name evidence="3" type="ORF">ABL78_8208</name>
</gene>
<dbReference type="Pfam" id="PF17745">
    <property type="entry name" value="Ydr279_N"/>
    <property type="match status" value="1"/>
</dbReference>
<name>A0A0N0P2Q4_LEPSE</name>
<dbReference type="InterPro" id="IPR040456">
    <property type="entry name" value="RNase_H2_suB"/>
</dbReference>
<feature type="compositionally biased region" description="Basic and acidic residues" evidence="1">
    <location>
        <begin position="1"/>
        <end position="10"/>
    </location>
</feature>
<proteinExistence type="predicted"/>
<dbReference type="GO" id="GO:0006401">
    <property type="term" value="P:RNA catabolic process"/>
    <property type="evidence" value="ECO:0007669"/>
    <property type="project" value="TreeGrafter"/>
</dbReference>
<dbReference type="Gene3D" id="1.10.20.120">
    <property type="match status" value="1"/>
</dbReference>
<feature type="region of interest" description="Disordered" evidence="1">
    <location>
        <begin position="325"/>
        <end position="346"/>
    </location>
</feature>
<organism evidence="3 4">
    <name type="scientific">Leptomonas seymouri</name>
    <dbReference type="NCBI Taxonomy" id="5684"/>
    <lineage>
        <taxon>Eukaryota</taxon>
        <taxon>Discoba</taxon>
        <taxon>Euglenozoa</taxon>
        <taxon>Kinetoplastea</taxon>
        <taxon>Metakinetoplastina</taxon>
        <taxon>Trypanosomatida</taxon>
        <taxon>Trypanosomatidae</taxon>
        <taxon>Leishmaniinae</taxon>
        <taxon>Leptomonas</taxon>
    </lineage>
</organism>
<evidence type="ECO:0000259" key="2">
    <source>
        <dbReference type="Pfam" id="PF17745"/>
    </source>
</evidence>
<feature type="compositionally biased region" description="Low complexity" evidence="1">
    <location>
        <begin position="520"/>
        <end position="546"/>
    </location>
</feature>
<dbReference type="OMA" id="NARCAEV"/>
<keyword evidence="4" id="KW-1185">Reference proteome</keyword>
<dbReference type="GO" id="GO:0032299">
    <property type="term" value="C:ribonuclease H2 complex"/>
    <property type="evidence" value="ECO:0007669"/>
    <property type="project" value="InterPro"/>
</dbReference>
<feature type="region of interest" description="Disordered" evidence="1">
    <location>
        <begin position="1"/>
        <end position="25"/>
    </location>
</feature>
<dbReference type="OrthoDB" id="267189at2759"/>
<feature type="region of interest" description="Disordered" evidence="1">
    <location>
        <begin position="519"/>
        <end position="546"/>
    </location>
</feature>
<feature type="compositionally biased region" description="Acidic residues" evidence="1">
    <location>
        <begin position="58"/>
        <end position="71"/>
    </location>
</feature>
<dbReference type="InterPro" id="IPR041195">
    <property type="entry name" value="Rnh202_N"/>
</dbReference>
<feature type="region of interest" description="Disordered" evidence="1">
    <location>
        <begin position="55"/>
        <end position="76"/>
    </location>
</feature>
<feature type="domain" description="Rnh202 triple barrel" evidence="2">
    <location>
        <begin position="207"/>
        <end position="290"/>
    </location>
</feature>
<feature type="compositionally biased region" description="Low complexity" evidence="1">
    <location>
        <begin position="156"/>
        <end position="170"/>
    </location>
</feature>
<feature type="compositionally biased region" description="Pro residues" evidence="1">
    <location>
        <begin position="176"/>
        <end position="186"/>
    </location>
</feature>
<comment type="caution">
    <text evidence="3">The sequence shown here is derived from an EMBL/GenBank/DDBJ whole genome shotgun (WGS) entry which is preliminary data.</text>
</comment>
<dbReference type="GO" id="GO:0005654">
    <property type="term" value="C:nucleoplasm"/>
    <property type="evidence" value="ECO:0007669"/>
    <property type="project" value="TreeGrafter"/>
</dbReference>
<evidence type="ECO:0000256" key="1">
    <source>
        <dbReference type="SAM" id="MobiDB-lite"/>
    </source>
</evidence>
<protein>
    <recommendedName>
        <fullName evidence="2">Rnh202 triple barrel domain-containing protein</fullName>
    </recommendedName>
</protein>
<dbReference type="PANTHER" id="PTHR13383">
    <property type="entry name" value="RIBONUCLEASE H2 SUBUNIT B"/>
    <property type="match status" value="1"/>
</dbReference>
<dbReference type="PANTHER" id="PTHR13383:SF11">
    <property type="entry name" value="RIBONUCLEASE H2 SUBUNIT B"/>
    <property type="match status" value="1"/>
</dbReference>
<feature type="region of interest" description="Disordered" evidence="1">
    <location>
        <begin position="588"/>
        <end position="645"/>
    </location>
</feature>
<feature type="compositionally biased region" description="Low complexity" evidence="1">
    <location>
        <begin position="325"/>
        <end position="339"/>
    </location>
</feature>
<dbReference type="VEuPathDB" id="TriTrypDB:Lsey_0547_0010"/>
<feature type="region of interest" description="Disordered" evidence="1">
    <location>
        <begin position="142"/>
        <end position="196"/>
    </location>
</feature>
<evidence type="ECO:0000313" key="3">
    <source>
        <dbReference type="EMBL" id="KPI82777.1"/>
    </source>
</evidence>
<evidence type="ECO:0000313" key="4">
    <source>
        <dbReference type="Proteomes" id="UP000038009"/>
    </source>
</evidence>
<dbReference type="Proteomes" id="UP000038009">
    <property type="component" value="Unassembled WGS sequence"/>
</dbReference>
<dbReference type="Gene3D" id="2.20.25.530">
    <property type="match status" value="1"/>
</dbReference>